<name>A0ABU6YS23_9FABA</name>
<keyword evidence="2" id="KW-1185">Reference proteome</keyword>
<dbReference type="Proteomes" id="UP001341840">
    <property type="component" value="Unassembled WGS sequence"/>
</dbReference>
<protein>
    <submittedName>
        <fullName evidence="1">Uncharacterized protein</fullName>
    </submittedName>
</protein>
<evidence type="ECO:0000313" key="2">
    <source>
        <dbReference type="Proteomes" id="UP001341840"/>
    </source>
</evidence>
<gene>
    <name evidence="1" type="ORF">PIB30_073516</name>
</gene>
<proteinExistence type="predicted"/>
<reference evidence="1 2" key="1">
    <citation type="journal article" date="2023" name="Plants (Basel)">
        <title>Bridging the Gap: Combining Genomics and Transcriptomics Approaches to Understand Stylosanthes scabra, an Orphan Legume from the Brazilian Caatinga.</title>
        <authorList>
            <person name="Ferreira-Neto J.R.C."/>
            <person name="da Silva M.D."/>
            <person name="Binneck E."/>
            <person name="de Melo N.F."/>
            <person name="da Silva R.H."/>
            <person name="de Melo A.L.T.M."/>
            <person name="Pandolfi V."/>
            <person name="Bustamante F.O."/>
            <person name="Brasileiro-Vidal A.C."/>
            <person name="Benko-Iseppon A.M."/>
        </authorList>
    </citation>
    <scope>NUCLEOTIDE SEQUENCE [LARGE SCALE GENOMIC DNA]</scope>
    <source>
        <tissue evidence="1">Leaves</tissue>
    </source>
</reference>
<comment type="caution">
    <text evidence="1">The sequence shown here is derived from an EMBL/GenBank/DDBJ whole genome shotgun (WGS) entry which is preliminary data.</text>
</comment>
<sequence length="162" mass="17825">MGIVVERDSCNSSGSAFAASSIIKDVNVIKTYDFRDGNSIEQPTKKKTSEVLGEKLIDLEAQTLMLSYHELKVLIENLERKGAESHLRKQCHRGVEEEDVWDFVPKGGKKGHGGGGEADQIAGKSAKKQWGYSSIASEAMPILFPKSDPLGTKSVAFENWQR</sequence>
<accession>A0ABU6YS23</accession>
<evidence type="ECO:0000313" key="1">
    <source>
        <dbReference type="EMBL" id="MED6211418.1"/>
    </source>
</evidence>
<dbReference type="EMBL" id="JASCZI010242549">
    <property type="protein sequence ID" value="MED6211418.1"/>
    <property type="molecule type" value="Genomic_DNA"/>
</dbReference>
<organism evidence="1 2">
    <name type="scientific">Stylosanthes scabra</name>
    <dbReference type="NCBI Taxonomy" id="79078"/>
    <lineage>
        <taxon>Eukaryota</taxon>
        <taxon>Viridiplantae</taxon>
        <taxon>Streptophyta</taxon>
        <taxon>Embryophyta</taxon>
        <taxon>Tracheophyta</taxon>
        <taxon>Spermatophyta</taxon>
        <taxon>Magnoliopsida</taxon>
        <taxon>eudicotyledons</taxon>
        <taxon>Gunneridae</taxon>
        <taxon>Pentapetalae</taxon>
        <taxon>rosids</taxon>
        <taxon>fabids</taxon>
        <taxon>Fabales</taxon>
        <taxon>Fabaceae</taxon>
        <taxon>Papilionoideae</taxon>
        <taxon>50 kb inversion clade</taxon>
        <taxon>dalbergioids sensu lato</taxon>
        <taxon>Dalbergieae</taxon>
        <taxon>Pterocarpus clade</taxon>
        <taxon>Stylosanthes</taxon>
    </lineage>
</organism>